<dbReference type="EMBL" id="ML179847">
    <property type="protein sequence ID" value="THU81033.1"/>
    <property type="molecule type" value="Genomic_DNA"/>
</dbReference>
<evidence type="ECO:0000256" key="1">
    <source>
        <dbReference type="ARBA" id="ARBA00022676"/>
    </source>
</evidence>
<dbReference type="Pfam" id="PF06722">
    <property type="entry name" value="EryCIII-like_C"/>
    <property type="match status" value="1"/>
</dbReference>
<proteinExistence type="predicted"/>
<dbReference type="InterPro" id="IPR010610">
    <property type="entry name" value="EryCIII-like_C"/>
</dbReference>
<keyword evidence="2 4" id="KW-0808">Transferase</keyword>
<dbReference type="PANTHER" id="PTHR48043:SF145">
    <property type="entry name" value="FI06409P-RELATED"/>
    <property type="match status" value="1"/>
</dbReference>
<protein>
    <submittedName>
        <fullName evidence="4">UDP-Glycosyltransferase/glycogen phosphorylase</fullName>
    </submittedName>
</protein>
<sequence>MLSSHSRSNNILLITNSEYGQASVFIALAYELCTLTKHDTDSEFQIHIASFDTLKPRISRLQQLLKSVNKGLENRVHFQPLPGVAHMDKLWSLVGGAKGLSHPPGLAGAVYNYRQMDACMAPWTIEEYGEQLTVLEQIITNTDPIAILVDNMYKPGTDVCEKMGKEYLVLSPNTGKEYAGNLQPYGQALWKYPVVSSGHAYPVPWYLIPLNIYLTFRLALYVACSPRVKRMIEFRKEMEIPSSFFEFYKPDIPYLIASFPEADFPFVLPQNVMSCGPMVLPVRPVIEQDPSLAKWLDERETVMINLGSHVTSDTKLTRVLAGGIRILLSRNPNVQVLWKLKAQGEVYDALRDLVGKEMDEGQVKAVSWLDVEPYAILEHENTVCSVHHGGANSYFEAVKAGVPQIVMPVWLDTYDFARRVGFLEIGVYGSKTSAPGADAEEFGQALLRVVGVSGVERGHGVRQSEAMSESKAFRRKALELSRLGMSYTGRKKAAEVVLNHIVNKRA</sequence>
<evidence type="ECO:0000313" key="4">
    <source>
        <dbReference type="EMBL" id="THU81033.1"/>
    </source>
</evidence>
<evidence type="ECO:0000313" key="5">
    <source>
        <dbReference type="Proteomes" id="UP000297245"/>
    </source>
</evidence>
<evidence type="ECO:0000259" key="3">
    <source>
        <dbReference type="Pfam" id="PF06722"/>
    </source>
</evidence>
<dbReference type="GO" id="GO:0016758">
    <property type="term" value="F:hexosyltransferase activity"/>
    <property type="evidence" value="ECO:0007669"/>
    <property type="project" value="UniProtKB-ARBA"/>
</dbReference>
<keyword evidence="1" id="KW-0328">Glycosyltransferase</keyword>
<accession>A0A4S8KYP4</accession>
<dbReference type="Proteomes" id="UP000297245">
    <property type="component" value="Unassembled WGS sequence"/>
</dbReference>
<dbReference type="AlphaFoldDB" id="A0A4S8KYP4"/>
<gene>
    <name evidence="4" type="ORF">K435DRAFT_972495</name>
</gene>
<dbReference type="InterPro" id="IPR002213">
    <property type="entry name" value="UDP_glucos_trans"/>
</dbReference>
<dbReference type="GO" id="GO:0008194">
    <property type="term" value="F:UDP-glycosyltransferase activity"/>
    <property type="evidence" value="ECO:0007669"/>
    <property type="project" value="InterPro"/>
</dbReference>
<dbReference type="PANTHER" id="PTHR48043">
    <property type="entry name" value="EG:EG0003.4 PROTEIN-RELATED"/>
    <property type="match status" value="1"/>
</dbReference>
<dbReference type="CDD" id="cd03784">
    <property type="entry name" value="GT1_Gtf-like"/>
    <property type="match status" value="1"/>
</dbReference>
<dbReference type="Gene3D" id="3.40.50.2000">
    <property type="entry name" value="Glycogen Phosphorylase B"/>
    <property type="match status" value="1"/>
</dbReference>
<dbReference type="SUPFAM" id="SSF53756">
    <property type="entry name" value="UDP-Glycosyltransferase/glycogen phosphorylase"/>
    <property type="match status" value="1"/>
</dbReference>
<organism evidence="4 5">
    <name type="scientific">Dendrothele bispora (strain CBS 962.96)</name>
    <dbReference type="NCBI Taxonomy" id="1314807"/>
    <lineage>
        <taxon>Eukaryota</taxon>
        <taxon>Fungi</taxon>
        <taxon>Dikarya</taxon>
        <taxon>Basidiomycota</taxon>
        <taxon>Agaricomycotina</taxon>
        <taxon>Agaricomycetes</taxon>
        <taxon>Agaricomycetidae</taxon>
        <taxon>Agaricales</taxon>
        <taxon>Agaricales incertae sedis</taxon>
        <taxon>Dendrothele</taxon>
    </lineage>
</organism>
<evidence type="ECO:0000256" key="2">
    <source>
        <dbReference type="ARBA" id="ARBA00022679"/>
    </source>
</evidence>
<keyword evidence="5" id="KW-1185">Reference proteome</keyword>
<dbReference type="OrthoDB" id="5835829at2759"/>
<reference evidence="4 5" key="1">
    <citation type="journal article" date="2019" name="Nat. Ecol. Evol.">
        <title>Megaphylogeny resolves global patterns of mushroom evolution.</title>
        <authorList>
            <person name="Varga T."/>
            <person name="Krizsan K."/>
            <person name="Foldi C."/>
            <person name="Dima B."/>
            <person name="Sanchez-Garcia M."/>
            <person name="Sanchez-Ramirez S."/>
            <person name="Szollosi G.J."/>
            <person name="Szarkandi J.G."/>
            <person name="Papp V."/>
            <person name="Albert L."/>
            <person name="Andreopoulos W."/>
            <person name="Angelini C."/>
            <person name="Antonin V."/>
            <person name="Barry K.W."/>
            <person name="Bougher N.L."/>
            <person name="Buchanan P."/>
            <person name="Buyck B."/>
            <person name="Bense V."/>
            <person name="Catcheside P."/>
            <person name="Chovatia M."/>
            <person name="Cooper J."/>
            <person name="Damon W."/>
            <person name="Desjardin D."/>
            <person name="Finy P."/>
            <person name="Geml J."/>
            <person name="Haridas S."/>
            <person name="Hughes K."/>
            <person name="Justo A."/>
            <person name="Karasinski D."/>
            <person name="Kautmanova I."/>
            <person name="Kiss B."/>
            <person name="Kocsube S."/>
            <person name="Kotiranta H."/>
            <person name="LaButti K.M."/>
            <person name="Lechner B.E."/>
            <person name="Liimatainen K."/>
            <person name="Lipzen A."/>
            <person name="Lukacs Z."/>
            <person name="Mihaltcheva S."/>
            <person name="Morgado L.N."/>
            <person name="Niskanen T."/>
            <person name="Noordeloos M.E."/>
            <person name="Ohm R.A."/>
            <person name="Ortiz-Santana B."/>
            <person name="Ovrebo C."/>
            <person name="Racz N."/>
            <person name="Riley R."/>
            <person name="Savchenko A."/>
            <person name="Shiryaev A."/>
            <person name="Soop K."/>
            <person name="Spirin V."/>
            <person name="Szebenyi C."/>
            <person name="Tomsovsky M."/>
            <person name="Tulloss R.E."/>
            <person name="Uehling J."/>
            <person name="Grigoriev I.V."/>
            <person name="Vagvolgyi C."/>
            <person name="Papp T."/>
            <person name="Martin F.M."/>
            <person name="Miettinen O."/>
            <person name="Hibbett D.S."/>
            <person name="Nagy L.G."/>
        </authorList>
    </citation>
    <scope>NUCLEOTIDE SEQUENCE [LARGE SCALE GENOMIC DNA]</scope>
    <source>
        <strain evidence="4 5">CBS 962.96</strain>
    </source>
</reference>
<feature type="domain" description="Erythromycin biosynthesis protein CIII-like C-terminal" evidence="3">
    <location>
        <begin position="380"/>
        <end position="452"/>
    </location>
</feature>
<name>A0A4S8KYP4_DENBC</name>
<dbReference type="InterPro" id="IPR050271">
    <property type="entry name" value="UDP-glycosyltransferase"/>
</dbReference>